<name>A0A0A9FQE8_ARUDO</name>
<evidence type="ECO:0000313" key="1">
    <source>
        <dbReference type="EMBL" id="JAE14522.1"/>
    </source>
</evidence>
<sequence>MVRKERNFNYTKS</sequence>
<accession>A0A0A9FQE8</accession>
<proteinExistence type="predicted"/>
<organism evidence="1">
    <name type="scientific">Arundo donax</name>
    <name type="common">Giant reed</name>
    <name type="synonym">Donax arundinaceus</name>
    <dbReference type="NCBI Taxonomy" id="35708"/>
    <lineage>
        <taxon>Eukaryota</taxon>
        <taxon>Viridiplantae</taxon>
        <taxon>Streptophyta</taxon>
        <taxon>Embryophyta</taxon>
        <taxon>Tracheophyta</taxon>
        <taxon>Spermatophyta</taxon>
        <taxon>Magnoliopsida</taxon>
        <taxon>Liliopsida</taxon>
        <taxon>Poales</taxon>
        <taxon>Poaceae</taxon>
        <taxon>PACMAD clade</taxon>
        <taxon>Arundinoideae</taxon>
        <taxon>Arundineae</taxon>
        <taxon>Arundo</taxon>
    </lineage>
</organism>
<reference evidence="1" key="1">
    <citation type="submission" date="2014-09" db="EMBL/GenBank/DDBJ databases">
        <authorList>
            <person name="Magalhaes I.L.F."/>
            <person name="Oliveira U."/>
            <person name="Santos F.R."/>
            <person name="Vidigal T.H.D.A."/>
            <person name="Brescovit A.D."/>
            <person name="Santos A.J."/>
        </authorList>
    </citation>
    <scope>NUCLEOTIDE SEQUENCE</scope>
    <source>
        <tissue evidence="1">Shoot tissue taken approximately 20 cm above the soil surface</tissue>
    </source>
</reference>
<dbReference type="EMBL" id="GBRH01183374">
    <property type="protein sequence ID" value="JAE14522.1"/>
    <property type="molecule type" value="Transcribed_RNA"/>
</dbReference>
<protein>
    <submittedName>
        <fullName evidence="1">Uncharacterized protein</fullName>
    </submittedName>
</protein>
<reference evidence="1" key="2">
    <citation type="journal article" date="2015" name="Data Brief">
        <title>Shoot transcriptome of the giant reed, Arundo donax.</title>
        <authorList>
            <person name="Barrero R.A."/>
            <person name="Guerrero F.D."/>
            <person name="Moolhuijzen P."/>
            <person name="Goolsby J.A."/>
            <person name="Tidwell J."/>
            <person name="Bellgard S.E."/>
            <person name="Bellgard M.I."/>
        </authorList>
    </citation>
    <scope>NUCLEOTIDE SEQUENCE</scope>
    <source>
        <tissue evidence="1">Shoot tissue taken approximately 20 cm above the soil surface</tissue>
    </source>
</reference>